<evidence type="ECO:0000256" key="2">
    <source>
        <dbReference type="ARBA" id="ARBA00022448"/>
    </source>
</evidence>
<sequence length="350" mass="38625">MNGQSTRNTPLIHCFLSVILLVSACAKEKPLSGSPIFVSILPQAYFVERILGSENGGRVEVMVGPGQSPTTYEPTPQQMMKLTNTKLYFAIGVPFEHIWIDRIKATNPNLIIIDTSKGTAKRDIEHAGYTSDTTHHTRKDPHIWLDPILVKAQARIMAQALAETEPGHTAEYQANLKAFLEDLDRLDLEIKAILKDLESRTFFVFHPSWGYFADRYGLRQVPVEVGGKEPGARGLGRFVEEAKTLIHQGGAARVLFVQKQFSTKTAETVARSIGARIVTLDPLAKDYLSNLRNTALVIMECGVRNAECGMRSAECGARTSSLHFNIPLLSLSSLDISLSEDSCTTELNQA</sequence>
<evidence type="ECO:0000313" key="6">
    <source>
        <dbReference type="Proteomes" id="UP000281261"/>
    </source>
</evidence>
<comment type="caution">
    <text evidence="5">The sequence shown here is derived from an EMBL/GenBank/DDBJ whole genome shotgun (WGS) entry which is preliminary data.</text>
</comment>
<evidence type="ECO:0000256" key="3">
    <source>
        <dbReference type="ARBA" id="ARBA00022729"/>
    </source>
</evidence>
<gene>
    <name evidence="5" type="ORF">DRH29_03675</name>
</gene>
<dbReference type="PANTHER" id="PTHR42953">
    <property type="entry name" value="HIGH-AFFINITY ZINC UPTAKE SYSTEM PROTEIN ZNUA-RELATED"/>
    <property type="match status" value="1"/>
</dbReference>
<dbReference type="GO" id="GO:0030001">
    <property type="term" value="P:metal ion transport"/>
    <property type="evidence" value="ECO:0007669"/>
    <property type="project" value="InterPro"/>
</dbReference>
<dbReference type="Pfam" id="PF01297">
    <property type="entry name" value="ZnuA"/>
    <property type="match status" value="1"/>
</dbReference>
<comment type="similarity">
    <text evidence="1">Belongs to the bacterial solute-binding protein 9 family.</text>
</comment>
<evidence type="ECO:0000313" key="5">
    <source>
        <dbReference type="EMBL" id="RLC36843.1"/>
    </source>
</evidence>
<dbReference type="PROSITE" id="PS51257">
    <property type="entry name" value="PROKAR_LIPOPROTEIN"/>
    <property type="match status" value="1"/>
</dbReference>
<dbReference type="InterPro" id="IPR006127">
    <property type="entry name" value="ZnuA-like"/>
</dbReference>
<dbReference type="AlphaFoldDB" id="A0A420ZC50"/>
<reference evidence="5 6" key="1">
    <citation type="submission" date="2018-06" db="EMBL/GenBank/DDBJ databases">
        <title>Extensive metabolic versatility and redundancy in microbially diverse, dynamic hydrothermal sediments.</title>
        <authorList>
            <person name="Dombrowski N."/>
            <person name="Teske A."/>
            <person name="Baker B.J."/>
        </authorList>
    </citation>
    <scope>NUCLEOTIDE SEQUENCE [LARGE SCALE GENOMIC DNA]</scope>
    <source>
        <strain evidence="5">B79_G16</strain>
    </source>
</reference>
<evidence type="ECO:0000256" key="4">
    <source>
        <dbReference type="SAM" id="Coils"/>
    </source>
</evidence>
<proteinExistence type="inferred from homology"/>
<dbReference type="PANTHER" id="PTHR42953:SF3">
    <property type="entry name" value="HIGH-AFFINITY ZINC UPTAKE SYSTEM PROTEIN ZNUA"/>
    <property type="match status" value="1"/>
</dbReference>
<dbReference type="EMBL" id="QMNG01000025">
    <property type="protein sequence ID" value="RLC36843.1"/>
    <property type="molecule type" value="Genomic_DNA"/>
</dbReference>
<keyword evidence="4" id="KW-0175">Coiled coil</keyword>
<organism evidence="5 6">
    <name type="scientific">candidate division Kazan bacterium</name>
    <dbReference type="NCBI Taxonomy" id="2202143"/>
    <lineage>
        <taxon>Bacteria</taxon>
        <taxon>Bacteria division Kazan-3B-28</taxon>
    </lineage>
</organism>
<keyword evidence="2" id="KW-0813">Transport</keyword>
<keyword evidence="3" id="KW-0732">Signal</keyword>
<feature type="coiled-coil region" evidence="4">
    <location>
        <begin position="169"/>
        <end position="196"/>
    </location>
</feature>
<dbReference type="Proteomes" id="UP000281261">
    <property type="component" value="Unassembled WGS sequence"/>
</dbReference>
<evidence type="ECO:0000256" key="1">
    <source>
        <dbReference type="ARBA" id="ARBA00011028"/>
    </source>
</evidence>
<dbReference type="Gene3D" id="3.40.50.1980">
    <property type="entry name" value="Nitrogenase molybdenum iron protein domain"/>
    <property type="match status" value="2"/>
</dbReference>
<name>A0A420ZC50_UNCK3</name>
<dbReference type="InterPro" id="IPR050492">
    <property type="entry name" value="Bact_metal-bind_prot9"/>
</dbReference>
<accession>A0A420ZC50</accession>
<dbReference type="SUPFAM" id="SSF53807">
    <property type="entry name" value="Helical backbone' metal receptor"/>
    <property type="match status" value="1"/>
</dbReference>
<protein>
    <submittedName>
        <fullName evidence="5">ABC transporter substrate-binding protein</fullName>
    </submittedName>
</protein>
<dbReference type="GO" id="GO:0046872">
    <property type="term" value="F:metal ion binding"/>
    <property type="evidence" value="ECO:0007669"/>
    <property type="project" value="InterPro"/>
</dbReference>